<feature type="domain" description="PhnB-like" evidence="1">
    <location>
        <begin position="2"/>
        <end position="133"/>
    </location>
</feature>
<evidence type="ECO:0000313" key="2">
    <source>
        <dbReference type="EMBL" id="OFV70519.1"/>
    </source>
</evidence>
<dbReference type="EMBL" id="LKEU01000030">
    <property type="protein sequence ID" value="OFV70519.1"/>
    <property type="molecule type" value="Genomic_DNA"/>
</dbReference>
<dbReference type="RefSeq" id="WP_070371301.1">
    <property type="nucleotide sequence ID" value="NZ_LKEU01000030.1"/>
</dbReference>
<dbReference type="STRING" id="52694.ACWI_19980"/>
<evidence type="ECO:0000259" key="1">
    <source>
        <dbReference type="Pfam" id="PF06983"/>
    </source>
</evidence>
<reference evidence="2 3" key="1">
    <citation type="submission" date="2015-09" db="EMBL/GenBank/DDBJ databases">
        <title>Genome sequence of Acetobacterium wieringae DSM 1911.</title>
        <authorList>
            <person name="Poehlein A."/>
            <person name="Bengelsdorf F.R."/>
            <person name="Schiel-Bengelsdorf B."/>
            <person name="Duerre P."/>
            <person name="Daniel R."/>
        </authorList>
    </citation>
    <scope>NUCLEOTIDE SEQUENCE [LARGE SCALE GENOMIC DNA]</scope>
    <source>
        <strain evidence="2 3">DSM 1911</strain>
    </source>
</reference>
<gene>
    <name evidence="2" type="ORF">ACWI_19980</name>
</gene>
<name>A0A1F2PGR9_9FIRM</name>
<dbReference type="PANTHER" id="PTHR33990">
    <property type="entry name" value="PROTEIN YJDN-RELATED"/>
    <property type="match status" value="1"/>
</dbReference>
<dbReference type="PANTHER" id="PTHR33990:SF1">
    <property type="entry name" value="PROTEIN YJDN"/>
    <property type="match status" value="1"/>
</dbReference>
<dbReference type="CDD" id="cd06588">
    <property type="entry name" value="PhnB_like"/>
    <property type="match status" value="1"/>
</dbReference>
<sequence length="136" mass="15228">MKIGPYINFPGNCKEAVMFYTEIFKTDEPTIMTFGEMPEDPSFPMLDGIRDLVANAQMNIGGNMIMFSDVPPGMPFIKGNNITLIITHEDVEEIKRLFGLLSKGGTVEMLLQETFWSKAYGSLTDKFGIGWQMSAE</sequence>
<organism evidence="2 3">
    <name type="scientific">Acetobacterium wieringae</name>
    <dbReference type="NCBI Taxonomy" id="52694"/>
    <lineage>
        <taxon>Bacteria</taxon>
        <taxon>Bacillati</taxon>
        <taxon>Bacillota</taxon>
        <taxon>Clostridia</taxon>
        <taxon>Eubacteriales</taxon>
        <taxon>Eubacteriaceae</taxon>
        <taxon>Acetobacterium</taxon>
    </lineage>
</organism>
<dbReference type="SUPFAM" id="SSF54593">
    <property type="entry name" value="Glyoxalase/Bleomycin resistance protein/Dihydroxybiphenyl dioxygenase"/>
    <property type="match status" value="1"/>
</dbReference>
<protein>
    <recommendedName>
        <fullName evidence="1">PhnB-like domain-containing protein</fullName>
    </recommendedName>
</protein>
<comment type="caution">
    <text evidence="2">The sequence shown here is derived from an EMBL/GenBank/DDBJ whole genome shotgun (WGS) entry which is preliminary data.</text>
</comment>
<dbReference type="OrthoDB" id="9795306at2"/>
<accession>A0A1F2PGR9</accession>
<dbReference type="Pfam" id="PF06983">
    <property type="entry name" value="3-dmu-9_3-mt"/>
    <property type="match status" value="1"/>
</dbReference>
<dbReference type="Proteomes" id="UP000176244">
    <property type="component" value="Unassembled WGS sequence"/>
</dbReference>
<evidence type="ECO:0000313" key="3">
    <source>
        <dbReference type="Proteomes" id="UP000176244"/>
    </source>
</evidence>
<proteinExistence type="predicted"/>
<dbReference type="AlphaFoldDB" id="A0A1F2PGR9"/>
<dbReference type="InterPro" id="IPR029068">
    <property type="entry name" value="Glyas_Bleomycin-R_OHBP_Dase"/>
</dbReference>
<dbReference type="InterPro" id="IPR028973">
    <property type="entry name" value="PhnB-like"/>
</dbReference>
<dbReference type="Gene3D" id="3.10.180.10">
    <property type="entry name" value="2,3-Dihydroxybiphenyl 1,2-Dioxygenase, domain 1"/>
    <property type="match status" value="1"/>
</dbReference>